<evidence type="ECO:0000313" key="1">
    <source>
        <dbReference type="EMBL" id="KEK19129.1"/>
    </source>
</evidence>
<dbReference type="OrthoDB" id="7869153at2"/>
<sequence>MKDLIFTLEIDEQNETALSLPYIFSNIVPLHSIYFGTKSVSCKDININYTTTSHIRIGTSLAKELHLPFAAQMHVFIKENNIILGPLIGIFTAGFTDSTENPIGGRSTIFADFIAPSGDAHPFIFLFGGQHINWEEKTIHGYFYHENEWKQFDVPFPNVIYDRLPNRKAELYRPIMQIKKRLQTEFSIPLFNPGFFNKWNIYRVLILDKIAATLLPETERFQNFDQIEGFLSRHDNVYMKPIHGSFGNGIHQIHYSRKDNMYYCRYRDENTNKLRKYRSLEVLINHLLQGYDLNTFLVQQGIPLLRINDQAVDFRIHTNKNRAGVWTVSTMVAKLGGKGSVTTHVRSGGEIKLLHEIFEDEQICRRVTNMLANAALYISGLIDKHVQGHIGEIGFDLGLDKNGHIWLFEANSKPGRTVFQNEKLQSSNALTKQLFCEYAIYLTERFSSPIK</sequence>
<dbReference type="RefSeq" id="WP_034639434.1">
    <property type="nucleotide sequence ID" value="NZ_CBCSJC010000008.1"/>
</dbReference>
<dbReference type="InterPro" id="IPR026838">
    <property type="entry name" value="YheC/D"/>
</dbReference>
<evidence type="ECO:0008006" key="3">
    <source>
        <dbReference type="Google" id="ProtNLM"/>
    </source>
</evidence>
<dbReference type="Proteomes" id="UP000027822">
    <property type="component" value="Unassembled WGS sequence"/>
</dbReference>
<dbReference type="EMBL" id="JOTN01000009">
    <property type="protein sequence ID" value="KEK19129.1"/>
    <property type="molecule type" value="Genomic_DNA"/>
</dbReference>
<dbReference type="eggNOG" id="COG0189">
    <property type="taxonomic scope" value="Bacteria"/>
</dbReference>
<name>A0A073JVT8_9BACI</name>
<gene>
    <name evidence="1" type="ORF">BAMA_24265</name>
</gene>
<evidence type="ECO:0000313" key="2">
    <source>
        <dbReference type="Proteomes" id="UP000027822"/>
    </source>
</evidence>
<dbReference type="SUPFAM" id="SSF56059">
    <property type="entry name" value="Glutathione synthetase ATP-binding domain-like"/>
    <property type="match status" value="1"/>
</dbReference>
<dbReference type="STRING" id="574376.BAMA_24265"/>
<comment type="caution">
    <text evidence="1">The sequence shown here is derived from an EMBL/GenBank/DDBJ whole genome shotgun (WGS) entry which is preliminary data.</text>
</comment>
<dbReference type="Pfam" id="PF14398">
    <property type="entry name" value="ATPgrasp_YheCD"/>
    <property type="match status" value="1"/>
</dbReference>
<dbReference type="AlphaFoldDB" id="A0A073JVT8"/>
<organism evidence="1 2">
    <name type="scientific">Bacillus manliponensis</name>
    <dbReference type="NCBI Taxonomy" id="574376"/>
    <lineage>
        <taxon>Bacteria</taxon>
        <taxon>Bacillati</taxon>
        <taxon>Bacillota</taxon>
        <taxon>Bacilli</taxon>
        <taxon>Bacillales</taxon>
        <taxon>Bacillaceae</taxon>
        <taxon>Bacillus</taxon>
        <taxon>Bacillus cereus group</taxon>
    </lineage>
</organism>
<protein>
    <recommendedName>
        <fullName evidence="3">Glutathione synthetase</fullName>
    </recommendedName>
</protein>
<keyword evidence="2" id="KW-1185">Reference proteome</keyword>
<reference evidence="1 2" key="1">
    <citation type="submission" date="2014-06" db="EMBL/GenBank/DDBJ databases">
        <title>Draft genome sequence of Bacillus manliponensis JCM 15802 (MCCC 1A00708).</title>
        <authorList>
            <person name="Lai Q."/>
            <person name="Liu Y."/>
            <person name="Shao Z."/>
        </authorList>
    </citation>
    <scope>NUCLEOTIDE SEQUENCE [LARGE SCALE GENOMIC DNA]</scope>
    <source>
        <strain evidence="1 2">JCM 15802</strain>
    </source>
</reference>
<accession>A0A073JVT8</accession>
<proteinExistence type="predicted"/>